<organism evidence="2 3">
    <name type="scientific">Ruixingdingia sedimenti</name>
    <dbReference type="NCBI Taxonomy" id="3073604"/>
    <lineage>
        <taxon>Bacteria</taxon>
        <taxon>Pseudomonadati</taxon>
        <taxon>Pseudomonadota</taxon>
        <taxon>Alphaproteobacteria</taxon>
        <taxon>Rhodobacterales</taxon>
        <taxon>Paracoccaceae</taxon>
        <taxon>Ruixingdingia</taxon>
    </lineage>
</organism>
<gene>
    <name evidence="2" type="ORF">RGD00_11355</name>
</gene>
<feature type="signal peptide" evidence="1">
    <location>
        <begin position="1"/>
        <end position="21"/>
    </location>
</feature>
<evidence type="ECO:0008006" key="4">
    <source>
        <dbReference type="Google" id="ProtNLM"/>
    </source>
</evidence>
<comment type="caution">
    <text evidence="2">The sequence shown here is derived from an EMBL/GenBank/DDBJ whole genome shotgun (WGS) entry which is preliminary data.</text>
</comment>
<feature type="chain" id="PRO_5045291315" description="Curlin associated repeat-containing protein" evidence="1">
    <location>
        <begin position="22"/>
        <end position="212"/>
    </location>
</feature>
<evidence type="ECO:0000313" key="3">
    <source>
        <dbReference type="Proteomes" id="UP001247754"/>
    </source>
</evidence>
<dbReference type="RefSeq" id="WP_310457449.1">
    <property type="nucleotide sequence ID" value="NZ_JAVKPH010000011.1"/>
</dbReference>
<dbReference type="Proteomes" id="UP001247754">
    <property type="component" value="Unassembled WGS sequence"/>
</dbReference>
<accession>A0ABU1F9V2</accession>
<evidence type="ECO:0000313" key="2">
    <source>
        <dbReference type="EMBL" id="MDR5653207.1"/>
    </source>
</evidence>
<evidence type="ECO:0000256" key="1">
    <source>
        <dbReference type="SAM" id="SignalP"/>
    </source>
</evidence>
<keyword evidence="1" id="KW-0732">Signal</keyword>
<name>A0ABU1F9V2_9RHOB</name>
<proteinExistence type="predicted"/>
<keyword evidence="3" id="KW-1185">Reference proteome</keyword>
<dbReference type="EMBL" id="JAVKPH010000011">
    <property type="protein sequence ID" value="MDR5653207.1"/>
    <property type="molecule type" value="Genomic_DNA"/>
</dbReference>
<reference evidence="2 3" key="1">
    <citation type="submission" date="2023-09" db="EMBL/GenBank/DDBJ databases">
        <title>Xinfangfangia sedmenti sp. nov., isolated the sedment.</title>
        <authorList>
            <person name="Xu L."/>
        </authorList>
    </citation>
    <scope>NUCLEOTIDE SEQUENCE [LARGE SCALE GENOMIC DNA]</scope>
    <source>
        <strain evidence="2 3">LG-4</strain>
    </source>
</reference>
<sequence length="212" mass="20381">MFRFPSLAVGLAVALAPAAFAGDGNSLDLLQISSGALGNALYLDMEGARGARVAGDAAGLLPASQIGSGNRADVTITGSGGQLALMQNNALSGLGLGNSAEAVISGLYGTGSIQQIGDGNVAALNLASPDALNPASGSILQTGMANSGALTVRGAGASGLLVQVGSGNSNALTVEGAGTTASYTQIGNNAVNPQGATVVSNGGSVAITQYSF</sequence>
<protein>
    <recommendedName>
        <fullName evidence="4">Curlin associated repeat-containing protein</fullName>
    </recommendedName>
</protein>